<dbReference type="InterPro" id="IPR010069">
    <property type="entry name" value="CdiA_FHA1_rpt"/>
</dbReference>
<dbReference type="EC" id="3.1.-.-" evidence="8"/>
<feature type="region of interest" description="Disordered" evidence="6">
    <location>
        <begin position="2103"/>
        <end position="2137"/>
    </location>
</feature>
<dbReference type="Pfam" id="PF13332">
    <property type="entry name" value="Fil_haemagg_2"/>
    <property type="match status" value="4"/>
</dbReference>
<dbReference type="InterPro" id="IPR008638">
    <property type="entry name" value="FhaB/CdiA-like_TPS"/>
</dbReference>
<dbReference type="InterPro" id="IPR012334">
    <property type="entry name" value="Pectin_lyas_fold"/>
</dbReference>
<organism evidence="8 9">
    <name type="scientific">Achromobacter insuavis</name>
    <dbReference type="NCBI Taxonomy" id="1287735"/>
    <lineage>
        <taxon>Bacteria</taxon>
        <taxon>Pseudomonadati</taxon>
        <taxon>Pseudomonadota</taxon>
        <taxon>Betaproteobacteria</taxon>
        <taxon>Burkholderiales</taxon>
        <taxon>Alcaligenaceae</taxon>
        <taxon>Achromobacter</taxon>
    </lineage>
</organism>
<dbReference type="Pfam" id="PF05860">
    <property type="entry name" value="TPS"/>
    <property type="match status" value="1"/>
</dbReference>
<dbReference type="InterPro" id="IPR006914">
    <property type="entry name" value="VENN_dom"/>
</dbReference>
<dbReference type="GeneID" id="92899129"/>
<dbReference type="InterPro" id="IPR008619">
    <property type="entry name" value="Filamentous_hemagglutn_rpt"/>
</dbReference>
<keyword evidence="8" id="KW-0540">Nuclease</keyword>
<gene>
    <name evidence="8" type="primary">cdiA</name>
    <name evidence="8" type="ORF">LMG26845_03267</name>
</gene>
<evidence type="ECO:0000256" key="2">
    <source>
        <dbReference type="ARBA" id="ARBA00022656"/>
    </source>
</evidence>
<feature type="domain" description="Filamentous haemagglutinin FhaB/tRNA nuclease CdiA-like TPS" evidence="7">
    <location>
        <begin position="74"/>
        <end position="196"/>
    </location>
</feature>
<keyword evidence="4" id="KW-0843">Virulence</keyword>
<keyword evidence="3" id="KW-1266">Target cell cytoplasm</keyword>
<feature type="region of interest" description="Disordered" evidence="6">
    <location>
        <begin position="2183"/>
        <end position="2209"/>
    </location>
</feature>
<dbReference type="GO" id="GO:0016787">
    <property type="term" value="F:hydrolase activity"/>
    <property type="evidence" value="ECO:0007669"/>
    <property type="project" value="UniProtKB-KW"/>
</dbReference>
<evidence type="ECO:0000256" key="3">
    <source>
        <dbReference type="ARBA" id="ARBA00022913"/>
    </source>
</evidence>
<feature type="region of interest" description="Disordered" evidence="6">
    <location>
        <begin position="2454"/>
        <end position="2476"/>
    </location>
</feature>
<evidence type="ECO:0000256" key="6">
    <source>
        <dbReference type="SAM" id="MobiDB-lite"/>
    </source>
</evidence>
<accession>A0A6J5ACZ5</accession>
<feature type="compositionally biased region" description="Basic and acidic residues" evidence="6">
    <location>
        <begin position="3171"/>
        <end position="3180"/>
    </location>
</feature>
<dbReference type="NCBIfam" id="TIGR01731">
    <property type="entry name" value="fil_hemag_20aa"/>
    <property type="match status" value="24"/>
</dbReference>
<dbReference type="GO" id="GO:0004519">
    <property type="term" value="F:endonuclease activity"/>
    <property type="evidence" value="ECO:0007669"/>
    <property type="project" value="UniProtKB-KW"/>
</dbReference>
<evidence type="ECO:0000313" key="8">
    <source>
        <dbReference type="EMBL" id="CAB3660908.1"/>
    </source>
</evidence>
<name>A0A6J5ACZ5_9BURK</name>
<dbReference type="GO" id="GO:0090729">
    <property type="term" value="F:toxin activity"/>
    <property type="evidence" value="ECO:0007669"/>
    <property type="project" value="UniProtKB-KW"/>
</dbReference>
<dbReference type="Gene3D" id="2.160.20.10">
    <property type="entry name" value="Single-stranded right-handed beta-helix, Pectin lyase-like"/>
    <property type="match status" value="1"/>
</dbReference>
<feature type="region of interest" description="Disordered" evidence="6">
    <location>
        <begin position="2287"/>
        <end position="2312"/>
    </location>
</feature>
<dbReference type="Pfam" id="PF05594">
    <property type="entry name" value="Fil_haemagg"/>
    <property type="match status" value="10"/>
</dbReference>
<feature type="region of interest" description="Disordered" evidence="6">
    <location>
        <begin position="3201"/>
        <end position="3220"/>
    </location>
</feature>
<feature type="compositionally biased region" description="Basic and acidic residues" evidence="6">
    <location>
        <begin position="2188"/>
        <end position="2209"/>
    </location>
</feature>
<comment type="similarity">
    <text evidence="5">In the N-terminal section; belongs to the CdiA toxin family.</text>
</comment>
<dbReference type="RefSeq" id="WP_180180093.1">
    <property type="nucleotide sequence ID" value="NZ_CADIJR010000031.1"/>
</dbReference>
<evidence type="ECO:0000256" key="1">
    <source>
        <dbReference type="ARBA" id="ARBA00004219"/>
    </source>
</evidence>
<dbReference type="SUPFAM" id="SSF51126">
    <property type="entry name" value="Pectin lyase-like"/>
    <property type="match status" value="1"/>
</dbReference>
<dbReference type="EMBL" id="CADIJR010000031">
    <property type="protein sequence ID" value="CAB3660908.1"/>
    <property type="molecule type" value="Genomic_DNA"/>
</dbReference>
<feature type="region of interest" description="Disordered" evidence="6">
    <location>
        <begin position="2768"/>
        <end position="2795"/>
    </location>
</feature>
<feature type="region of interest" description="Disordered" evidence="6">
    <location>
        <begin position="2035"/>
        <end position="2057"/>
    </location>
</feature>
<keyword evidence="8" id="KW-0255">Endonuclease</keyword>
<feature type="region of interest" description="Disordered" evidence="6">
    <location>
        <begin position="3155"/>
        <end position="3182"/>
    </location>
</feature>
<feature type="compositionally biased region" description="Low complexity" evidence="6">
    <location>
        <begin position="2300"/>
        <end position="2312"/>
    </location>
</feature>
<dbReference type="Pfam" id="PF04829">
    <property type="entry name" value="PT-VENN"/>
    <property type="match status" value="1"/>
</dbReference>
<dbReference type="Proteomes" id="UP000507979">
    <property type="component" value="Unassembled WGS sequence"/>
</dbReference>
<proteinExistence type="inferred from homology"/>
<keyword evidence="8" id="KW-0378">Hydrolase</keyword>
<dbReference type="NCBIfam" id="TIGR01901">
    <property type="entry name" value="adhes_NPXG"/>
    <property type="match status" value="1"/>
</dbReference>
<keyword evidence="9" id="KW-1185">Reference proteome</keyword>
<dbReference type="InterPro" id="IPR025157">
    <property type="entry name" value="Hemagglutinin_rpt"/>
</dbReference>
<evidence type="ECO:0000256" key="5">
    <source>
        <dbReference type="ARBA" id="ARBA00024043"/>
    </source>
</evidence>
<dbReference type="SMART" id="SM00912">
    <property type="entry name" value="Haemagg_act"/>
    <property type="match status" value="1"/>
</dbReference>
<reference evidence="8 9" key="1">
    <citation type="submission" date="2020-04" db="EMBL/GenBank/DDBJ databases">
        <authorList>
            <person name="De Canck E."/>
        </authorList>
    </citation>
    <scope>NUCLEOTIDE SEQUENCE [LARGE SCALE GENOMIC DNA]</scope>
    <source>
        <strain evidence="8 9">LMG 26845</strain>
    </source>
</reference>
<evidence type="ECO:0000313" key="9">
    <source>
        <dbReference type="Proteomes" id="UP000507979"/>
    </source>
</evidence>
<evidence type="ECO:0000259" key="7">
    <source>
        <dbReference type="SMART" id="SM00912"/>
    </source>
</evidence>
<dbReference type="InterPro" id="IPR011050">
    <property type="entry name" value="Pectin_lyase_fold/virulence"/>
</dbReference>
<keyword evidence="2" id="KW-0800">Toxin</keyword>
<protein>
    <submittedName>
        <fullName evidence="8">16S rRNA endonuclease CdiA</fullName>
        <ecNumber evidence="8">3.1.-.-</ecNumber>
    </submittedName>
</protein>
<comment type="subcellular location">
    <subcellularLocation>
        <location evidence="1">Target cell</location>
        <location evidence="1">Target cell cytoplasm</location>
    </subcellularLocation>
</comment>
<evidence type="ECO:0000256" key="4">
    <source>
        <dbReference type="ARBA" id="ARBA00023026"/>
    </source>
</evidence>
<sequence length="3281" mass="342816">MKHRLLISVHVFDALRMALGPIGRRMSGTRLWINIWRAIRLAGLATLVGPVVAGGIVVDGGAPAGQRPAVITTQNGLPQVNIAAPDNGRVSHNRYTQFDVDRQGVILNNSAVMTSTGLAGMIQGNPNLAPNGVTARVILNEVNSSNPSLLRGFMEVAGDRAQIIVANPAGIVCDGCGTINAGRMTLSTGAPQRNADGSLAGFLVERGVVRIDGGGVNGDLRHDARYVDILARAVEINAGVWAQDAVSVVAGRNRISADGKTVVPLIADAIKPELAIDMGQLGGMYSGHIHMMGTEAGVGVRNQGGHLLADRTLTVSSEGWLSWLPGSTQAVNQAEPQAVNQAVTQAVTQAGGDISLIARDGLEHRGKLYSGGTLSVESRAGRIEQSGTLAAAGDIRLTAQQGIQIGGNLLAGSDINSSLVGSADLLLSSQGDIRASGSLLSNKAIAMTGRRVDLSQGALAADQVQINAQDSGIALQRTRVDSRLLTLDTTGSIDAQQAKIRAGSWKVDGHDLFNRDAVWTQVADGDSRFTLTGALDNTGGAIEARQLDIDAGSLDNRQGRLVALAGAAQRWHVDGLLDNRGGELGSNGSLALITGRLDNRSGSVSGLDALALTSGGDIDNKDGSLRAGNRLALKAQGTLDNARGKVTGGQLDVAVQHLQNRQGQLVSWGDLNLTARQALDNAQGWLEAGKTLSIQAGGNWDNRNATAVGGQQVQAAVAGLDNRAGKLQSGGALRLDTSGDVGNQAGILTAVDTLAWQGDAASRFDNTAGSVQSGGAMSLKGGALDNLRQGSILSLGRLDLRFASLLDNGGGRLFSRGAQQLRAQDIRNVQGWMGSQGDWSAAATGNIDNGQGTIQSQGASALAATTLNNANGVLQSASDLTLRLAQDIDNRAGDISAAGRLDLRGAAADTSAGSVDNAAGRISAGTGLWLAAQGVSNTEGGLIHSQQQLRLDLGGALDNRQGQVQSGDALRLDALRLLNEGGAIDSQRQLDLRIVDLLGNDRGALRSNGDQRITAGQVGNRHGLISSKSALTLAADNLNNTDGMLVSQAAGDYRVSTLNNRQGRIHSADALTLNSARLDNQAGQLVSGGTFMLNAAGLDNSGRGIISSQGQLGIKADRLDNRDGGLLLGTTHTALTAGSLDNASGRVQSGSALAIDVQALDNRGGALLGLDALSLSIGQDYTHRDGDILSSNGLLTLAVNGTLTNEAQWLLPGDLAMGSTHFTNLGSLGGKGVSLATGTLVNRGRLEADRMTLDVDTLDNPATVMGDDVVVHARVIDNHGRDGVVAATRNLSLQARERLVNREGGLLYSGGALTLYSGDLMENRASIIEADGDVAIDAGRLDNLREGLDIARDAQAGDTIRWQRYNYYWRSYGSAVDPDLGPVAPTTRHLTFHDEAAVSRDRYGTLLAIDAPAKRAQVRVRNSRGRLMDLWVNYLALTPDDDGRYAMTFYETRGYRQYRVPTPYHNTVWREYDQGRIEQWDPARHVDIADAPFVTDYSNFRERTVTSTSTRDQLVSEGTGARILAGGNMALRISGRLLNDASVITANGNLDIAGSGTVDNRGYSINERRREIIVDHYDKDTVHWYPTFNRDVTTALSTVDAVITGNGNVAIQGASITNTTVDQAQISDVAAAQAAVEAERADWLRNPLAVTVPDAEPLEGDAQWGAGRPLLPAEVALTEKQHLNRVATAIPNNGLFRQPAEPGSPYLVVSDTRFTSRDKFISSDYLLTQVGFDPARAHKRLGDGFYEQRVVREQVLQLTGRPSVHGESAMAQYQALMANGARVAQDLRLVPGVALSPAQIAALQQDIVWMVSETVDTASGPQTVWTPKVYLAASTLRLTGDGALIGGGALQLSASRLDNAGNLFADQALGIDADQFMHRGGDIKADRIEARADSLTMRSNLQDALRQAGMSANDIALSGGDIRLRGARLDATRNLSLSARDNLDIGAAKSRHTGSVEVISGAMGNRTSSGMEDAGQRMAQVSGEWQQALGSTLTAGNDASLTAGRDLILQGSQVQAGGSAQLQAAGDVRLLSTSTTNRTRLQADSRTSSVENHREEERLGLSTLSGDRGVTIQAGNSVTLEGAQLDSQQGRIGLEANDISIGSARRQVNDQDAESTREGKTRSQRAMETSRHEAVGSTLAGQDGVTIVARAGDIAVAGSTLHSEQGDLALWAQKDVRIVSVTQSDTQHTQEHSETKGFLRKRSSDTVKDDHVTRETGSMLSGDTVRVTAGNDLTVSGSAIVADRDVGLHAGHDVDISAATETESHYLLERKKKSGLLDSGGIGVTFGSQSSRHEVDDKGVTQSQSVSTVGSNQGDVTITAGNRVHIGGADVVAGQDIDITGDRVRIDPGYDTRTRTETFESRQRGLTIALSGTVGSALNTAVTTARQAGKESDGRLRALQGAKALLSGAQAAQALERDDLQTQAADARNVASGVKAGDKDAARGATNTIGVSVSVGSQSSKSETHSESLQAHGSTLNAGRDVSITATGAGKEAGSGNIAVIGSQVKAGGDLLLSAGADLELRSAQNTERSDGKSSSHGGNLGVGIGVGTGGYGINVSADINAGKGSEKGRGLTHTETTLDAGGSVILGSGRDTLLKGAQVGGEHIGVDVGRDLTLQSEQDSDHYSSRQRDISAGGSFTFGSMTGSANVSASQDKLRSDFDSVKEQTGLFAGRGGYDITVGGHTQLDGAVIASTAGQDKNQLDTGTLGWRDIDNRADFEARHSGGSMGTGGPVGKALLTNAASGVLSNANHGGHASGTTKAAVSEGDLTVRDQPNQRQDVAGLSRDTAHANDGSISPIFNKEKEQNRLRQVQLIGEIGGQAMDIIRTQGDIAGLKAQTDPKALAEAKAQLGKEGRLYTDADVRDRAYGNAMARYGTGSDLQKAAQAVTGALTALVGNNLAGALGSGAAPYLATEIKRRVGEDNPAANAMAHAVLGAVTAQLNDQSPLAGGLGAGGGELAARVITGQLFPGKTPDALSESEKQQVSALSELAAGIAGGLATGDAAGGVTGAQAGRNAVENNNLSASQLHEFAERARGCEARGDCHQVIEDMERLSVAQQDRLISVCATDPNACRKEYGDIPANSMLVREAIDRVLGDSDIPWQMKADMGPLLSQQIDAEGVVSSTEFAERLARTYGIDKERAELLSGAVLGAITGGAGKGAKSPAKSHSVHGKAGDDHKENGRYQPNKDAVGKAAEFLERPGFGSEIKDGSRKTSQHYHGQTVYQADRRIGNNIRKGDKFYLDGKHMDHIEVFDRHGNFRRVLNLDGSINQSKTDAASGRVLK</sequence>